<name>A0AAU9MA09_9ASTR</name>
<comment type="caution">
    <text evidence="2">The sequence shown here is derived from an EMBL/GenBank/DDBJ whole genome shotgun (WGS) entry which is preliminary data.</text>
</comment>
<evidence type="ECO:0000313" key="3">
    <source>
        <dbReference type="Proteomes" id="UP001157418"/>
    </source>
</evidence>
<dbReference type="AlphaFoldDB" id="A0AAU9MA09"/>
<evidence type="ECO:0000313" key="2">
    <source>
        <dbReference type="EMBL" id="CAH1418785.1"/>
    </source>
</evidence>
<proteinExistence type="predicted"/>
<organism evidence="2 3">
    <name type="scientific">Lactuca virosa</name>
    <dbReference type="NCBI Taxonomy" id="75947"/>
    <lineage>
        <taxon>Eukaryota</taxon>
        <taxon>Viridiplantae</taxon>
        <taxon>Streptophyta</taxon>
        <taxon>Embryophyta</taxon>
        <taxon>Tracheophyta</taxon>
        <taxon>Spermatophyta</taxon>
        <taxon>Magnoliopsida</taxon>
        <taxon>eudicotyledons</taxon>
        <taxon>Gunneridae</taxon>
        <taxon>Pentapetalae</taxon>
        <taxon>asterids</taxon>
        <taxon>campanulids</taxon>
        <taxon>Asterales</taxon>
        <taxon>Asteraceae</taxon>
        <taxon>Cichorioideae</taxon>
        <taxon>Cichorieae</taxon>
        <taxon>Lactucinae</taxon>
        <taxon>Lactuca</taxon>
    </lineage>
</organism>
<keyword evidence="3" id="KW-1185">Reference proteome</keyword>
<dbReference type="Proteomes" id="UP001157418">
    <property type="component" value="Unassembled WGS sequence"/>
</dbReference>
<feature type="region of interest" description="Disordered" evidence="1">
    <location>
        <begin position="1"/>
        <end position="60"/>
    </location>
</feature>
<accession>A0AAU9MA09</accession>
<gene>
    <name evidence="2" type="ORF">LVIROSA_LOCUS6360</name>
</gene>
<sequence length="233" mass="25981">MVNRGVVRKPSSQGSTGSHASSSGELHDSCPTSHGGGRPILNGGGTPISHDFIPTIPERTTATPSADVDIRRLAVGDYVYRVHVDRVSGYLGLLQQMNQDGGLYSDGDIDERHGQATPHSSNSTDVHKPYDSDQRHDEKINTNFKFGILERYIDIMSTYREILAKMAITTGHDISVERIDFDIMWNFVPRGMQSQRKDDFCTAYSRAFLEKYGDDLRDHPIDVLNCGRKPKGR</sequence>
<evidence type="ECO:0000256" key="1">
    <source>
        <dbReference type="SAM" id="MobiDB-lite"/>
    </source>
</evidence>
<feature type="compositionally biased region" description="Gly residues" evidence="1">
    <location>
        <begin position="34"/>
        <end position="46"/>
    </location>
</feature>
<feature type="compositionally biased region" description="Low complexity" evidence="1">
    <location>
        <begin position="11"/>
        <end position="24"/>
    </location>
</feature>
<dbReference type="EMBL" id="CAKMRJ010000113">
    <property type="protein sequence ID" value="CAH1418785.1"/>
    <property type="molecule type" value="Genomic_DNA"/>
</dbReference>
<reference evidence="2 3" key="1">
    <citation type="submission" date="2022-01" db="EMBL/GenBank/DDBJ databases">
        <authorList>
            <person name="Xiong W."/>
            <person name="Schranz E."/>
        </authorList>
    </citation>
    <scope>NUCLEOTIDE SEQUENCE [LARGE SCALE GENOMIC DNA]</scope>
</reference>
<feature type="compositionally biased region" description="Basic and acidic residues" evidence="1">
    <location>
        <begin position="125"/>
        <end position="135"/>
    </location>
</feature>
<feature type="region of interest" description="Disordered" evidence="1">
    <location>
        <begin position="104"/>
        <end position="135"/>
    </location>
</feature>
<protein>
    <submittedName>
        <fullName evidence="2">Uncharacterized protein</fullName>
    </submittedName>
</protein>